<gene>
    <name evidence="7" type="ORF">H671_xg20194</name>
</gene>
<evidence type="ECO:0000256" key="5">
    <source>
        <dbReference type="ARBA" id="ARBA00022801"/>
    </source>
</evidence>
<evidence type="ECO:0000256" key="4">
    <source>
        <dbReference type="ARBA" id="ARBA00022759"/>
    </source>
</evidence>
<evidence type="ECO:0000256" key="2">
    <source>
        <dbReference type="ARBA" id="ARBA00022695"/>
    </source>
</evidence>
<keyword evidence="2" id="KW-0548">Nucleotidyltransferase</keyword>
<dbReference type="GO" id="GO:0035613">
    <property type="term" value="F:RNA stem-loop binding"/>
    <property type="evidence" value="ECO:0007669"/>
    <property type="project" value="TreeGrafter"/>
</dbReference>
<dbReference type="Proteomes" id="UP000030759">
    <property type="component" value="Unassembled WGS sequence"/>
</dbReference>
<evidence type="ECO:0000256" key="3">
    <source>
        <dbReference type="ARBA" id="ARBA00022722"/>
    </source>
</evidence>
<protein>
    <submittedName>
        <fullName evidence="7">Putative HERV-K-5q33.3 provirus ancestral Pol protein</fullName>
        <ecNumber evidence="7">3.1.26.4</ecNumber>
    </submittedName>
</protein>
<reference evidence="8" key="1">
    <citation type="journal article" date="2013" name="Nat. Biotechnol.">
        <title>Chinese hamster genome sequenced from sorted chromosomes.</title>
        <authorList>
            <person name="Brinkrolf K."/>
            <person name="Rupp O."/>
            <person name="Laux H."/>
            <person name="Kollin F."/>
            <person name="Ernst W."/>
            <person name="Linke B."/>
            <person name="Kofler R."/>
            <person name="Romand S."/>
            <person name="Hesse F."/>
            <person name="Budach W.E."/>
            <person name="Galosy S."/>
            <person name="Muller D."/>
            <person name="Noll T."/>
            <person name="Wienberg J."/>
            <person name="Jostock T."/>
            <person name="Leonard M."/>
            <person name="Grillari J."/>
            <person name="Tauch A."/>
            <person name="Goesmann A."/>
            <person name="Helk B."/>
            <person name="Mott J.E."/>
            <person name="Puhler A."/>
            <person name="Borth N."/>
        </authorList>
    </citation>
    <scope>NUCLEOTIDE SEQUENCE [LARGE SCALE GENOMIC DNA]</scope>
    <source>
        <strain evidence="8">17A/GY</strain>
    </source>
</reference>
<evidence type="ECO:0000313" key="7">
    <source>
        <dbReference type="EMBL" id="ERE65488.1"/>
    </source>
</evidence>
<proteinExistence type="predicted"/>
<organism evidence="7 8">
    <name type="scientific">Cricetulus griseus</name>
    <name type="common">Chinese hamster</name>
    <name type="synonym">Cricetulus barabensis griseus</name>
    <dbReference type="NCBI Taxonomy" id="10029"/>
    <lineage>
        <taxon>Eukaryota</taxon>
        <taxon>Metazoa</taxon>
        <taxon>Chordata</taxon>
        <taxon>Craniata</taxon>
        <taxon>Vertebrata</taxon>
        <taxon>Euteleostomi</taxon>
        <taxon>Mammalia</taxon>
        <taxon>Eutheria</taxon>
        <taxon>Euarchontoglires</taxon>
        <taxon>Glires</taxon>
        <taxon>Rodentia</taxon>
        <taxon>Myomorpha</taxon>
        <taxon>Muroidea</taxon>
        <taxon>Cricetidae</taxon>
        <taxon>Cricetinae</taxon>
        <taxon>Cricetulus</taxon>
    </lineage>
</organism>
<evidence type="ECO:0000313" key="8">
    <source>
        <dbReference type="Proteomes" id="UP000030759"/>
    </source>
</evidence>
<dbReference type="GO" id="GO:0003964">
    <property type="term" value="F:RNA-directed DNA polymerase activity"/>
    <property type="evidence" value="ECO:0007669"/>
    <property type="project" value="UniProtKB-KW"/>
</dbReference>
<keyword evidence="1" id="KW-0808">Transferase</keyword>
<keyword evidence="3" id="KW-0540">Nuclease</keyword>
<evidence type="ECO:0000256" key="1">
    <source>
        <dbReference type="ARBA" id="ARBA00022679"/>
    </source>
</evidence>
<keyword evidence="5 7" id="KW-0378">Hydrolase</keyword>
<dbReference type="EMBL" id="KE684056">
    <property type="protein sequence ID" value="ERE65488.1"/>
    <property type="molecule type" value="Genomic_DNA"/>
</dbReference>
<accession>A0A061HYL0</accession>
<keyword evidence="4" id="KW-0255">Endonuclease</keyword>
<name>A0A061HYL0_CRIGR</name>
<evidence type="ECO:0000256" key="6">
    <source>
        <dbReference type="ARBA" id="ARBA00022918"/>
    </source>
</evidence>
<dbReference type="GO" id="GO:0004523">
    <property type="term" value="F:RNA-DNA hybrid ribonuclease activity"/>
    <property type="evidence" value="ECO:0007669"/>
    <property type="project" value="UniProtKB-EC"/>
</dbReference>
<dbReference type="AlphaFoldDB" id="A0A061HYL0"/>
<dbReference type="PANTHER" id="PTHR41694">
    <property type="entry name" value="ENDOGENOUS RETROVIRUS GROUP K MEMBER POL PROTEIN"/>
    <property type="match status" value="1"/>
</dbReference>
<sequence>MKREDTILEWIFLQHKQNKKLKTYIENISDLFLKGKLRLRQLTGKDQAEIMVTLTNEEISSLWKDNEYWQMALTDFLGMISNNYPKTDRIKFIKNAVWIIPRIVRQTPISGVLPSTLMPTNLVRQVIKQPMKTCQTAIPGHPGKKMGYTSSTALDSTCSISTDPPARASVRVHQ</sequence>
<dbReference type="PANTHER" id="PTHR41694:SF3">
    <property type="entry name" value="RNA-DIRECTED DNA POLYMERASE-RELATED"/>
    <property type="match status" value="1"/>
</dbReference>
<dbReference type="EC" id="3.1.26.4" evidence="7"/>
<keyword evidence="6" id="KW-0695">RNA-directed DNA polymerase</keyword>